<keyword evidence="1" id="KW-0812">Transmembrane</keyword>
<dbReference type="EMBL" id="AAOW01000004">
    <property type="protein sequence ID" value="EAR62163.1"/>
    <property type="molecule type" value="Genomic_DNA"/>
</dbReference>
<dbReference type="AlphaFoldDB" id="A0A7U8C5X7"/>
<evidence type="ECO:0000313" key="2">
    <source>
        <dbReference type="EMBL" id="EAR62163.1"/>
    </source>
</evidence>
<comment type="caution">
    <text evidence="2">The sequence shown here is derived from an EMBL/GenBank/DDBJ whole genome shotgun (WGS) entry which is preliminary data.</text>
</comment>
<sequence>MNIKPIISILALLLIIGVAPYLVLISDDRYSWSEMDINQNGFVSYGEAYEFLDSGKRIVTSNGRECVEYYAYKDGLPFHTICTE</sequence>
<keyword evidence="1" id="KW-1133">Transmembrane helix</keyword>
<dbReference type="Proteomes" id="UP000002171">
    <property type="component" value="Unassembled WGS sequence"/>
</dbReference>
<keyword evidence="3" id="KW-1185">Reference proteome</keyword>
<keyword evidence="1" id="KW-0472">Membrane</keyword>
<proteinExistence type="predicted"/>
<gene>
    <name evidence="2" type="ORF">MED92_10669</name>
</gene>
<organism evidence="2 3">
    <name type="scientific">Neptuniibacter caesariensis</name>
    <dbReference type="NCBI Taxonomy" id="207954"/>
    <lineage>
        <taxon>Bacteria</taxon>
        <taxon>Pseudomonadati</taxon>
        <taxon>Pseudomonadota</taxon>
        <taxon>Gammaproteobacteria</taxon>
        <taxon>Oceanospirillales</taxon>
        <taxon>Oceanospirillaceae</taxon>
        <taxon>Neptuniibacter</taxon>
    </lineage>
</organism>
<accession>A0A7U8C5X7</accession>
<name>A0A7U8C5X7_NEPCE</name>
<reference evidence="2 3" key="1">
    <citation type="submission" date="2006-02" db="EMBL/GenBank/DDBJ databases">
        <authorList>
            <person name="Pinhassi J."/>
            <person name="Pedros-Alio C."/>
            <person name="Ferriera S."/>
            <person name="Johnson J."/>
            <person name="Kravitz S."/>
            <person name="Halpern A."/>
            <person name="Remington K."/>
            <person name="Beeson K."/>
            <person name="Tran B."/>
            <person name="Rogers Y.-H."/>
            <person name="Friedman R."/>
            <person name="Venter J.C."/>
        </authorList>
    </citation>
    <scope>NUCLEOTIDE SEQUENCE [LARGE SCALE GENOMIC DNA]</scope>
    <source>
        <strain evidence="2 3">MED92</strain>
    </source>
</reference>
<evidence type="ECO:0000313" key="3">
    <source>
        <dbReference type="Proteomes" id="UP000002171"/>
    </source>
</evidence>
<evidence type="ECO:0000256" key="1">
    <source>
        <dbReference type="SAM" id="Phobius"/>
    </source>
</evidence>
<protein>
    <submittedName>
        <fullName evidence="2">Uncharacterized protein</fullName>
    </submittedName>
</protein>
<feature type="transmembrane region" description="Helical" evidence="1">
    <location>
        <begin position="6"/>
        <end position="25"/>
    </location>
</feature>